<dbReference type="GO" id="GO:0015190">
    <property type="term" value="F:L-leucine transmembrane transporter activity"/>
    <property type="evidence" value="ECO:0007669"/>
    <property type="project" value="TreeGrafter"/>
</dbReference>
<proteinExistence type="inferred from homology"/>
<keyword evidence="4" id="KW-0997">Cell inner membrane</keyword>
<feature type="transmembrane region" description="Helical" evidence="11">
    <location>
        <begin position="40"/>
        <end position="63"/>
    </location>
</feature>
<evidence type="ECO:0000256" key="9">
    <source>
        <dbReference type="ARBA" id="ARBA00037998"/>
    </source>
</evidence>
<feature type="transmembrane region" description="Helical" evidence="11">
    <location>
        <begin position="135"/>
        <end position="156"/>
    </location>
</feature>
<feature type="transmembrane region" description="Helical" evidence="11">
    <location>
        <begin position="75"/>
        <end position="92"/>
    </location>
</feature>
<sequence length="338" mass="36065">MHPTVSNDSPAGRPRRHERRRPLSSHKEVCSMSLQEFWDYLVLGVMLGSLYAVIAIGYTLVYGVLQLINFAHSEVFMLGAYGSLIVLQLVSPGDNPSALASIGFVALAMAGSALFGGVTAYGLEKVAYRPLRRRGAPRLIFLITAIGASFFLYNLAGKLFGRDPLPLPEMYDNHTVFSLFGAGVNITQMLQFATAVVMMVALDMLVTRTKLGKGIRAVAQDAEVAGLMGVDIDKVISRTFIIGGVLGGVAGFLFANLNQVSYTMGFIPGITAFAAAVVGGIGNIRGAMFGGILIGIVETMTVPLLGDEWRSVSAMVVLILVLMFRPMGILGERVGRAA</sequence>
<dbReference type="GO" id="GO:0005304">
    <property type="term" value="F:L-valine transmembrane transporter activity"/>
    <property type="evidence" value="ECO:0007669"/>
    <property type="project" value="TreeGrafter"/>
</dbReference>
<evidence type="ECO:0000256" key="11">
    <source>
        <dbReference type="SAM" id="Phobius"/>
    </source>
</evidence>
<comment type="similarity">
    <text evidence="9">Belongs to the binding-protein-dependent transport system permease family. LivHM subfamily.</text>
</comment>
<dbReference type="HOGENOM" id="CLU_039929_3_0_11"/>
<dbReference type="eggNOG" id="COG0559">
    <property type="taxonomic scope" value="Bacteria"/>
</dbReference>
<evidence type="ECO:0000313" key="13">
    <source>
        <dbReference type="Proteomes" id="UP000002805"/>
    </source>
</evidence>
<keyword evidence="13" id="KW-1185">Reference proteome</keyword>
<feature type="transmembrane region" description="Helical" evidence="11">
    <location>
        <begin position="235"/>
        <end position="255"/>
    </location>
</feature>
<evidence type="ECO:0000256" key="3">
    <source>
        <dbReference type="ARBA" id="ARBA00022475"/>
    </source>
</evidence>
<evidence type="ECO:0000256" key="2">
    <source>
        <dbReference type="ARBA" id="ARBA00022448"/>
    </source>
</evidence>
<evidence type="ECO:0000256" key="10">
    <source>
        <dbReference type="SAM" id="MobiDB-lite"/>
    </source>
</evidence>
<dbReference type="GO" id="GO:0005886">
    <property type="term" value="C:plasma membrane"/>
    <property type="evidence" value="ECO:0007669"/>
    <property type="project" value="UniProtKB-SubCell"/>
</dbReference>
<evidence type="ECO:0000256" key="7">
    <source>
        <dbReference type="ARBA" id="ARBA00022989"/>
    </source>
</evidence>
<feature type="compositionally biased region" description="Basic residues" evidence="10">
    <location>
        <begin position="13"/>
        <end position="22"/>
    </location>
</feature>
<evidence type="ECO:0000256" key="5">
    <source>
        <dbReference type="ARBA" id="ARBA00022692"/>
    </source>
</evidence>
<feature type="transmembrane region" description="Helical" evidence="11">
    <location>
        <begin position="312"/>
        <end position="331"/>
    </location>
</feature>
<keyword evidence="2" id="KW-0813">Transport</keyword>
<feature type="region of interest" description="Disordered" evidence="10">
    <location>
        <begin position="1"/>
        <end position="22"/>
    </location>
</feature>
<gene>
    <name evidence="12" type="ORF">SSDG_04089</name>
</gene>
<feature type="transmembrane region" description="Helical" evidence="11">
    <location>
        <begin position="176"/>
        <end position="206"/>
    </location>
</feature>
<dbReference type="GO" id="GO:0015188">
    <property type="term" value="F:L-isoleucine transmembrane transporter activity"/>
    <property type="evidence" value="ECO:0007669"/>
    <property type="project" value="TreeGrafter"/>
</dbReference>
<feature type="transmembrane region" description="Helical" evidence="11">
    <location>
        <begin position="261"/>
        <end position="281"/>
    </location>
</feature>
<dbReference type="EMBL" id="CM000950">
    <property type="protein sequence ID" value="EDY65815.1"/>
    <property type="molecule type" value="Genomic_DNA"/>
</dbReference>
<feature type="transmembrane region" description="Helical" evidence="11">
    <location>
        <begin position="288"/>
        <end position="306"/>
    </location>
</feature>
<keyword evidence="6" id="KW-0029">Amino-acid transport</keyword>
<evidence type="ECO:0000256" key="1">
    <source>
        <dbReference type="ARBA" id="ARBA00004651"/>
    </source>
</evidence>
<protein>
    <submittedName>
        <fullName evidence="12">High-affinity branched-chain amino acid transporter</fullName>
    </submittedName>
</protein>
<comment type="subcellular location">
    <subcellularLocation>
        <location evidence="1">Cell membrane</location>
        <topology evidence="1">Multi-pass membrane protein</topology>
    </subcellularLocation>
</comment>
<keyword evidence="5 11" id="KW-0812">Transmembrane</keyword>
<name>B5HG54_STRE2</name>
<organism evidence="12 13">
    <name type="scientific">Streptomyces pristinaespiralis (strain ATCC 25486 / DSM 40338 / CBS 914.69 / JCM 4507 / KCC S-0507 / NBRC 13074 / NRRL 2958 / 5647)</name>
    <dbReference type="NCBI Taxonomy" id="457429"/>
    <lineage>
        <taxon>Bacteria</taxon>
        <taxon>Bacillati</taxon>
        <taxon>Actinomycetota</taxon>
        <taxon>Actinomycetes</taxon>
        <taxon>Kitasatosporales</taxon>
        <taxon>Streptomycetaceae</taxon>
        <taxon>Streptomyces</taxon>
    </lineage>
</organism>
<keyword evidence="8 11" id="KW-0472">Membrane</keyword>
<dbReference type="InterPro" id="IPR052157">
    <property type="entry name" value="BCAA_transport_permease"/>
</dbReference>
<dbReference type="PANTHER" id="PTHR11795:SF371">
    <property type="entry name" value="HIGH-AFFINITY BRANCHED-CHAIN AMINO ACID TRANSPORT SYSTEM PERMEASE PROTEIN LIVH"/>
    <property type="match status" value="1"/>
</dbReference>
<dbReference type="AlphaFoldDB" id="B5HG54"/>
<evidence type="ECO:0000256" key="8">
    <source>
        <dbReference type="ARBA" id="ARBA00023136"/>
    </source>
</evidence>
<dbReference type="GO" id="GO:0015192">
    <property type="term" value="F:L-phenylalanine transmembrane transporter activity"/>
    <property type="evidence" value="ECO:0007669"/>
    <property type="project" value="TreeGrafter"/>
</dbReference>
<dbReference type="PANTHER" id="PTHR11795">
    <property type="entry name" value="BRANCHED-CHAIN AMINO ACID TRANSPORT SYSTEM PERMEASE PROTEIN LIVH"/>
    <property type="match status" value="1"/>
</dbReference>
<dbReference type="GO" id="GO:1903806">
    <property type="term" value="P:L-isoleucine import across plasma membrane"/>
    <property type="evidence" value="ECO:0007669"/>
    <property type="project" value="TreeGrafter"/>
</dbReference>
<dbReference type="Pfam" id="PF02653">
    <property type="entry name" value="BPD_transp_2"/>
    <property type="match status" value="1"/>
</dbReference>
<feature type="transmembrane region" description="Helical" evidence="11">
    <location>
        <begin position="98"/>
        <end position="123"/>
    </location>
</feature>
<dbReference type="InterPro" id="IPR001851">
    <property type="entry name" value="ABC_transp_permease"/>
</dbReference>
<keyword evidence="7 11" id="KW-1133">Transmembrane helix</keyword>
<dbReference type="GO" id="GO:0015808">
    <property type="term" value="P:L-alanine transport"/>
    <property type="evidence" value="ECO:0007669"/>
    <property type="project" value="TreeGrafter"/>
</dbReference>
<accession>B5HG54</accession>
<evidence type="ECO:0000313" key="12">
    <source>
        <dbReference type="EMBL" id="EDY65815.1"/>
    </source>
</evidence>
<dbReference type="Proteomes" id="UP000002805">
    <property type="component" value="Chromosome"/>
</dbReference>
<reference evidence="13" key="1">
    <citation type="submission" date="2008-02" db="EMBL/GenBank/DDBJ databases">
        <authorList>
            <consortium name="The Broad Institute Genome Sequencing Platform"/>
            <person name="Fischbach M."/>
            <person name="Ward D."/>
            <person name="Young S."/>
            <person name="Jaffe D."/>
            <person name="Gnerre S."/>
            <person name="Berlin A."/>
            <person name="Heiman D."/>
            <person name="Hepburn T."/>
            <person name="Sykes S."/>
            <person name="Alvarado L."/>
            <person name="Kodira C.D."/>
            <person name="Straight P."/>
            <person name="Clardy J."/>
            <person name="Hung D."/>
            <person name="Kolter R."/>
            <person name="Mekalanos J."/>
            <person name="Walker S."/>
            <person name="Walsh C.T."/>
            <person name="Lander E."/>
            <person name="Galagan J."/>
            <person name="Nusbaum C."/>
            <person name="Birren B."/>
        </authorList>
    </citation>
    <scope>NUCLEOTIDE SEQUENCE [LARGE SCALE GENOMIC DNA]</scope>
    <source>
        <strain evidence="13">ATCC 25486 / DSM 40338 / CBS 914.69 / JCM 4507 / NBRC 13074 / NRRL 2958 / 5647</strain>
    </source>
</reference>
<evidence type="ECO:0000256" key="6">
    <source>
        <dbReference type="ARBA" id="ARBA00022970"/>
    </source>
</evidence>
<dbReference type="GO" id="GO:0042941">
    <property type="term" value="P:D-alanine transmembrane transport"/>
    <property type="evidence" value="ECO:0007669"/>
    <property type="project" value="TreeGrafter"/>
</dbReference>
<dbReference type="CDD" id="cd06582">
    <property type="entry name" value="TM_PBP1_LivH_like"/>
    <property type="match status" value="1"/>
</dbReference>
<keyword evidence="3" id="KW-1003">Cell membrane</keyword>
<reference evidence="13" key="2">
    <citation type="submission" date="2009-10" db="EMBL/GenBank/DDBJ databases">
        <title>The genome sequence of Streptomyces pristinaespiralis strain ATCC 25486.</title>
        <authorList>
            <consortium name="The Broad Institute Genome Sequencing Platform"/>
            <consortium name="Broad Institute Microbial Sequencing Center"/>
            <person name="Fischbach M."/>
            <person name="Godfrey P."/>
            <person name="Ward D."/>
            <person name="Young S."/>
            <person name="Zeng Q."/>
            <person name="Koehrsen M."/>
            <person name="Alvarado L."/>
            <person name="Berlin A.M."/>
            <person name="Bochicchio J."/>
            <person name="Borenstein D."/>
            <person name="Chapman S.B."/>
            <person name="Chen Z."/>
            <person name="Engels R."/>
            <person name="Freedman E."/>
            <person name="Gellesch M."/>
            <person name="Goldberg J."/>
            <person name="Griggs A."/>
            <person name="Gujja S."/>
            <person name="Heilman E.R."/>
            <person name="Heiman D.I."/>
            <person name="Hepburn T.A."/>
            <person name="Howarth C."/>
            <person name="Jen D."/>
            <person name="Larson L."/>
            <person name="Lewis B."/>
            <person name="Mehta T."/>
            <person name="Park D."/>
            <person name="Pearson M."/>
            <person name="Richards J."/>
            <person name="Roberts A."/>
            <person name="Saif S."/>
            <person name="Shea T.D."/>
            <person name="Shenoy N."/>
            <person name="Sisk P."/>
            <person name="Stolte C."/>
            <person name="Sykes S.N."/>
            <person name="Thomson T."/>
            <person name="Walk T."/>
            <person name="White J."/>
            <person name="Yandava C."/>
            <person name="Straight P."/>
            <person name="Clardy J."/>
            <person name="Hung D."/>
            <person name="Kolter R."/>
            <person name="Mekalanos J."/>
            <person name="Walker S."/>
            <person name="Walsh C.T."/>
            <person name="Wieland-Brown L.C."/>
            <person name="Haas B."/>
            <person name="Nusbaum C."/>
            <person name="Birren B."/>
        </authorList>
    </citation>
    <scope>NUCLEOTIDE SEQUENCE [LARGE SCALE GENOMIC DNA]</scope>
    <source>
        <strain evidence="13">ATCC 25486 / DSM 40338 / CBS 914.69 / JCM 4507 / NBRC 13074 / NRRL 2958 / 5647</strain>
    </source>
</reference>
<evidence type="ECO:0000256" key="4">
    <source>
        <dbReference type="ARBA" id="ARBA00022519"/>
    </source>
</evidence>